<dbReference type="InterPro" id="IPR005043">
    <property type="entry name" value="XPO2_C"/>
</dbReference>
<keyword evidence="5" id="KW-0963">Cytoplasm</keyword>
<sequence length="978" mass="109569">MAQQLTVDQLRSVLSETLCPDAERRRAAENHLTQAQKVSGHPLVVLQIVASSDVADVAVRQAAAVHFKNIVKKAWSTSEDHAEISLSPADRNTIKQHLVELMCTVPPAIQMQCSTSISLIAAVDFPAQWDNLLPELVRKFSSPDPAVVNGVLLTANSIFKRFRYVQKSDALFKDILYVLEKVQAPLLTLFQTTGAAIDAYPNDPKQLEPRFRALRSMCRIFFSLNWQDLPEFFEDNMESWMKEFAKYLRYTNPVLENDADENEPTVIDSLQAAIVDNLNLYTNKDEEPFMPFLPDFTTLVWHLLMNVTSQPRHDELATTSIKFLAGLVEKLMHRKLFESEETLRNIILKIVVPNLMVREVDEERFEDDPSEFIMGDMEGGDTDSRRRCSQLLLRAMCRQFEVETTAITGEHVGGMLTEFTKDPANKWGAKDAAIHLMLGISIRAESEGKGVSIVNDKVNIMEFFSTHILPELQEPNMSVRPMLKATALKFVSTFRNQFTKEHLTSLMPLLIAHLSAPSVVVHTYAAAAIEKFLITKQEGSKTLKFGGQEIKPFLEPLFSGLFSILDHTELNENEYVMKCVMRSLSVAGGDLVQVTEIVLNKLTAALERVAKNPRNPQYNHYLFESIAVLIRYVCGKDPAYTQAFESLLFPPFQTVLQMDVFEFTPYVFQLLAQLLEYRAGDTGLGEAYTMLFPPLLTPTLWERRGNVPALTRLLEAYLHKGAKEIANHLLGMLGVFQKLVSSRANEQSAFDLLNAIISTVPPEVLQPHLKSLFQILLMRLQQASSPRYTRLVTQFFALFVGKFGPKAYLDQLGALQPGLGLMLLKQVWAPRFETTDLPIRMEAKVQVIGLTKMLCESPELLADANGAQLWSQVLKGAMKILSNPNVLLASGGADDIDFADVEIGYDATFSKLQFAVRAAHDPFPQVTDPSLTLVQSLHGLFSSKPGMFTPLIQQGLQSDPKLSANFESLFSKAGLHLV</sequence>
<dbReference type="Gene3D" id="1.25.10.10">
    <property type="entry name" value="Leucine-rich Repeat Variant"/>
    <property type="match status" value="1"/>
</dbReference>
<dbReference type="GO" id="GO:0031267">
    <property type="term" value="F:small GTPase binding"/>
    <property type="evidence" value="ECO:0007669"/>
    <property type="project" value="InterPro"/>
</dbReference>
<evidence type="ECO:0000256" key="3">
    <source>
        <dbReference type="ARBA" id="ARBA00008669"/>
    </source>
</evidence>
<dbReference type="PANTHER" id="PTHR10997:SF8">
    <property type="entry name" value="EXPORTIN-2"/>
    <property type="match status" value="1"/>
</dbReference>
<keyword evidence="4" id="KW-0813">Transport</keyword>
<dbReference type="PANTHER" id="PTHR10997">
    <property type="entry name" value="IMPORTIN-7, 8, 11"/>
    <property type="match status" value="1"/>
</dbReference>
<reference evidence="9" key="1">
    <citation type="submission" date="2021-01" db="EMBL/GenBank/DDBJ databases">
        <authorList>
            <person name="Corre E."/>
            <person name="Pelletier E."/>
            <person name="Niang G."/>
            <person name="Scheremetjew M."/>
            <person name="Finn R."/>
            <person name="Kale V."/>
            <person name="Holt S."/>
            <person name="Cochrane G."/>
            <person name="Meng A."/>
            <person name="Brown T."/>
            <person name="Cohen L."/>
        </authorList>
    </citation>
    <scope>NUCLEOTIDE SEQUENCE</scope>
    <source>
        <strain evidence="9">CCMP2084</strain>
    </source>
</reference>
<evidence type="ECO:0000256" key="1">
    <source>
        <dbReference type="ARBA" id="ARBA00004123"/>
    </source>
</evidence>
<evidence type="ECO:0000259" key="8">
    <source>
        <dbReference type="PROSITE" id="PS50166"/>
    </source>
</evidence>
<comment type="similarity">
    <text evidence="3">Belongs to the XPO2/CSE1 family.</text>
</comment>
<dbReference type="GO" id="GO:0006606">
    <property type="term" value="P:protein import into nucleus"/>
    <property type="evidence" value="ECO:0007669"/>
    <property type="project" value="TreeGrafter"/>
</dbReference>
<evidence type="ECO:0000256" key="4">
    <source>
        <dbReference type="ARBA" id="ARBA00022448"/>
    </source>
</evidence>
<dbReference type="GO" id="GO:0005049">
    <property type="term" value="F:nuclear export signal receptor activity"/>
    <property type="evidence" value="ECO:0007669"/>
    <property type="project" value="TreeGrafter"/>
</dbReference>
<comment type="subcellular location">
    <subcellularLocation>
        <location evidence="2">Cytoplasm</location>
    </subcellularLocation>
    <subcellularLocation>
        <location evidence="1">Nucleus</location>
    </subcellularLocation>
</comment>
<dbReference type="Pfam" id="PF03810">
    <property type="entry name" value="IBN_N"/>
    <property type="match status" value="1"/>
</dbReference>
<keyword evidence="6" id="KW-0653">Protein transport</keyword>
<dbReference type="SUPFAM" id="SSF48371">
    <property type="entry name" value="ARM repeat"/>
    <property type="match status" value="1"/>
</dbReference>
<dbReference type="GO" id="GO:0005829">
    <property type="term" value="C:cytosol"/>
    <property type="evidence" value="ECO:0007669"/>
    <property type="project" value="TreeGrafter"/>
</dbReference>
<evidence type="ECO:0000256" key="2">
    <source>
        <dbReference type="ARBA" id="ARBA00004496"/>
    </source>
</evidence>
<dbReference type="EMBL" id="HBHQ01022364">
    <property type="protein sequence ID" value="CAD9823288.1"/>
    <property type="molecule type" value="Transcribed_RNA"/>
</dbReference>
<dbReference type="Pfam" id="PF08506">
    <property type="entry name" value="Cse1"/>
    <property type="match status" value="1"/>
</dbReference>
<name>A0A7S2UN57_9STRA</name>
<dbReference type="FunFam" id="1.25.10.10:FF:000057">
    <property type="entry name" value="Exportin-2 isoform 1"/>
    <property type="match status" value="1"/>
</dbReference>
<dbReference type="SMART" id="SM00913">
    <property type="entry name" value="IBN_N"/>
    <property type="match status" value="1"/>
</dbReference>
<dbReference type="InterPro" id="IPR001494">
    <property type="entry name" value="Importin-beta_N"/>
</dbReference>
<feature type="domain" description="Importin N-terminal" evidence="8">
    <location>
        <begin position="28"/>
        <end position="104"/>
    </location>
</feature>
<dbReference type="InterPro" id="IPR013713">
    <property type="entry name" value="XPO2_central"/>
</dbReference>
<dbReference type="GO" id="GO:0006611">
    <property type="term" value="P:protein export from nucleus"/>
    <property type="evidence" value="ECO:0007669"/>
    <property type="project" value="TreeGrafter"/>
</dbReference>
<evidence type="ECO:0000256" key="7">
    <source>
        <dbReference type="ARBA" id="ARBA00023242"/>
    </source>
</evidence>
<accession>A0A7S2UN57</accession>
<evidence type="ECO:0000313" key="9">
    <source>
        <dbReference type="EMBL" id="CAD9823288.1"/>
    </source>
</evidence>
<keyword evidence="7" id="KW-0539">Nucleus</keyword>
<protein>
    <recommendedName>
        <fullName evidence="8">Importin N-terminal domain-containing protein</fullName>
    </recommendedName>
</protein>
<proteinExistence type="inferred from homology"/>
<dbReference type="PROSITE" id="PS50166">
    <property type="entry name" value="IMPORTIN_B_NT"/>
    <property type="match status" value="1"/>
</dbReference>
<evidence type="ECO:0000256" key="5">
    <source>
        <dbReference type="ARBA" id="ARBA00022490"/>
    </source>
</evidence>
<evidence type="ECO:0000256" key="6">
    <source>
        <dbReference type="ARBA" id="ARBA00022927"/>
    </source>
</evidence>
<gene>
    <name evidence="9" type="ORF">ASEP1449_LOCUS15122</name>
</gene>
<dbReference type="Pfam" id="PF03378">
    <property type="entry name" value="CAS_CSE1"/>
    <property type="match status" value="1"/>
</dbReference>
<organism evidence="9">
    <name type="scientific">Attheya septentrionalis</name>
    <dbReference type="NCBI Taxonomy" id="420275"/>
    <lineage>
        <taxon>Eukaryota</taxon>
        <taxon>Sar</taxon>
        <taxon>Stramenopiles</taxon>
        <taxon>Ochrophyta</taxon>
        <taxon>Bacillariophyta</taxon>
        <taxon>Coscinodiscophyceae</taxon>
        <taxon>Chaetocerotophycidae</taxon>
        <taxon>Chaetocerotales</taxon>
        <taxon>Attheyaceae</taxon>
        <taxon>Attheya</taxon>
    </lineage>
</organism>
<dbReference type="GO" id="GO:0005635">
    <property type="term" value="C:nuclear envelope"/>
    <property type="evidence" value="ECO:0007669"/>
    <property type="project" value="TreeGrafter"/>
</dbReference>
<dbReference type="AlphaFoldDB" id="A0A7S2UN57"/>
<dbReference type="InterPro" id="IPR011989">
    <property type="entry name" value="ARM-like"/>
</dbReference>
<dbReference type="InterPro" id="IPR016024">
    <property type="entry name" value="ARM-type_fold"/>
</dbReference>